<dbReference type="AlphaFoldDB" id="D8R2Z4"/>
<evidence type="ECO:0000313" key="3">
    <source>
        <dbReference type="Proteomes" id="UP000001514"/>
    </source>
</evidence>
<dbReference type="InParanoid" id="D8R2Z4"/>
<feature type="region of interest" description="Disordered" evidence="1">
    <location>
        <begin position="208"/>
        <end position="235"/>
    </location>
</feature>
<organism evidence="3">
    <name type="scientific">Selaginella moellendorffii</name>
    <name type="common">Spikemoss</name>
    <dbReference type="NCBI Taxonomy" id="88036"/>
    <lineage>
        <taxon>Eukaryota</taxon>
        <taxon>Viridiplantae</taxon>
        <taxon>Streptophyta</taxon>
        <taxon>Embryophyta</taxon>
        <taxon>Tracheophyta</taxon>
        <taxon>Lycopodiopsida</taxon>
        <taxon>Selaginellales</taxon>
        <taxon>Selaginellaceae</taxon>
        <taxon>Selaginella</taxon>
    </lineage>
</organism>
<gene>
    <name evidence="2" type="ORF">SELMODRAFT_406800</name>
</gene>
<name>D8R2Z4_SELML</name>
<dbReference type="EMBL" id="GL377571">
    <property type="protein sequence ID" value="EFJ32855.1"/>
    <property type="molecule type" value="Genomic_DNA"/>
</dbReference>
<protein>
    <submittedName>
        <fullName evidence="2">Uncharacterized protein</fullName>
    </submittedName>
</protein>
<keyword evidence="3" id="KW-1185">Reference proteome</keyword>
<dbReference type="Proteomes" id="UP000001514">
    <property type="component" value="Unassembled WGS sequence"/>
</dbReference>
<sequence length="235" mass="26311">MPPPTTAQIDAYLKEDASVTSEGSGANPVFQAIHAARLFPLTYRSVSEARIPLPTWSRYRQDAPNPIRTVEWRNIIITARITLCEDAYSLLTDVSNVLKEEAEDVEDFYGKGSLLMEKLVGFRGKNMGSTKNKQLITYVENQPGTGRGCGTVFYPFLEFDRECDYQAAVIFITNRIRRDALGGKAVFELEELDTCLVRDRVMAFLASRGIEQPPSPVEEAPPEEEPPPPPAKKRK</sequence>
<dbReference type="KEGG" id="smo:SELMODRAFT_406800"/>
<reference evidence="2 3" key="1">
    <citation type="journal article" date="2011" name="Science">
        <title>The Selaginella genome identifies genetic changes associated with the evolution of vascular plants.</title>
        <authorList>
            <person name="Banks J.A."/>
            <person name="Nishiyama T."/>
            <person name="Hasebe M."/>
            <person name="Bowman J.L."/>
            <person name="Gribskov M."/>
            <person name="dePamphilis C."/>
            <person name="Albert V.A."/>
            <person name="Aono N."/>
            <person name="Aoyama T."/>
            <person name="Ambrose B.A."/>
            <person name="Ashton N.W."/>
            <person name="Axtell M.J."/>
            <person name="Barker E."/>
            <person name="Barker M.S."/>
            <person name="Bennetzen J.L."/>
            <person name="Bonawitz N.D."/>
            <person name="Chapple C."/>
            <person name="Cheng C."/>
            <person name="Correa L.G."/>
            <person name="Dacre M."/>
            <person name="DeBarry J."/>
            <person name="Dreyer I."/>
            <person name="Elias M."/>
            <person name="Engstrom E.M."/>
            <person name="Estelle M."/>
            <person name="Feng L."/>
            <person name="Finet C."/>
            <person name="Floyd S.K."/>
            <person name="Frommer W.B."/>
            <person name="Fujita T."/>
            <person name="Gramzow L."/>
            <person name="Gutensohn M."/>
            <person name="Harholt J."/>
            <person name="Hattori M."/>
            <person name="Heyl A."/>
            <person name="Hirai T."/>
            <person name="Hiwatashi Y."/>
            <person name="Ishikawa M."/>
            <person name="Iwata M."/>
            <person name="Karol K.G."/>
            <person name="Koehler B."/>
            <person name="Kolukisaoglu U."/>
            <person name="Kubo M."/>
            <person name="Kurata T."/>
            <person name="Lalonde S."/>
            <person name="Li K."/>
            <person name="Li Y."/>
            <person name="Litt A."/>
            <person name="Lyons E."/>
            <person name="Manning G."/>
            <person name="Maruyama T."/>
            <person name="Michael T.P."/>
            <person name="Mikami K."/>
            <person name="Miyazaki S."/>
            <person name="Morinaga S."/>
            <person name="Murata T."/>
            <person name="Mueller-Roeber B."/>
            <person name="Nelson D.R."/>
            <person name="Obara M."/>
            <person name="Oguri Y."/>
            <person name="Olmstead R.G."/>
            <person name="Onodera N."/>
            <person name="Petersen B.L."/>
            <person name="Pils B."/>
            <person name="Prigge M."/>
            <person name="Rensing S.A."/>
            <person name="Riano-Pachon D.M."/>
            <person name="Roberts A.W."/>
            <person name="Sato Y."/>
            <person name="Scheller H.V."/>
            <person name="Schulz B."/>
            <person name="Schulz C."/>
            <person name="Shakirov E.V."/>
            <person name="Shibagaki N."/>
            <person name="Shinohara N."/>
            <person name="Shippen D.E."/>
            <person name="Soerensen I."/>
            <person name="Sotooka R."/>
            <person name="Sugimoto N."/>
            <person name="Sugita M."/>
            <person name="Sumikawa N."/>
            <person name="Tanurdzic M."/>
            <person name="Theissen G."/>
            <person name="Ulvskov P."/>
            <person name="Wakazuki S."/>
            <person name="Weng J.K."/>
            <person name="Willats W.W."/>
            <person name="Wipf D."/>
            <person name="Wolf P.G."/>
            <person name="Yang L."/>
            <person name="Zimmer A.D."/>
            <person name="Zhu Q."/>
            <person name="Mitros T."/>
            <person name="Hellsten U."/>
            <person name="Loque D."/>
            <person name="Otillar R."/>
            <person name="Salamov A."/>
            <person name="Schmutz J."/>
            <person name="Shapiro H."/>
            <person name="Lindquist E."/>
            <person name="Lucas S."/>
            <person name="Rokhsar D."/>
            <person name="Grigoriev I.V."/>
        </authorList>
    </citation>
    <scope>NUCLEOTIDE SEQUENCE [LARGE SCALE GENOMIC DNA]</scope>
</reference>
<proteinExistence type="predicted"/>
<evidence type="ECO:0000256" key="1">
    <source>
        <dbReference type="SAM" id="MobiDB-lite"/>
    </source>
</evidence>
<evidence type="ECO:0000313" key="2">
    <source>
        <dbReference type="EMBL" id="EFJ32855.1"/>
    </source>
</evidence>
<accession>D8R2Z4</accession>
<dbReference type="HOGENOM" id="CLU_1181887_0_0_1"/>
<dbReference type="Gramene" id="EFJ32855">
    <property type="protein sequence ID" value="EFJ32855"/>
    <property type="gene ID" value="SELMODRAFT_406800"/>
</dbReference>